<proteinExistence type="predicted"/>
<evidence type="ECO:0000313" key="3">
    <source>
        <dbReference type="EMBL" id="CAL6001463.1"/>
    </source>
</evidence>
<keyword evidence="4" id="KW-1185">Reference proteome</keyword>
<evidence type="ECO:0000256" key="1">
    <source>
        <dbReference type="SAM" id="Phobius"/>
    </source>
</evidence>
<feature type="transmembrane region" description="Helical" evidence="1">
    <location>
        <begin position="188"/>
        <end position="210"/>
    </location>
</feature>
<organism evidence="2">
    <name type="scientific">Hexamita inflata</name>
    <dbReference type="NCBI Taxonomy" id="28002"/>
    <lineage>
        <taxon>Eukaryota</taxon>
        <taxon>Metamonada</taxon>
        <taxon>Diplomonadida</taxon>
        <taxon>Hexamitidae</taxon>
        <taxon>Hexamitinae</taxon>
        <taxon>Hexamita</taxon>
    </lineage>
</organism>
<comment type="caution">
    <text evidence="2">The sequence shown here is derived from an EMBL/GenBank/DDBJ whole genome shotgun (WGS) entry which is preliminary data.</text>
</comment>
<name>A0AA86UU05_9EUKA</name>
<dbReference type="EMBL" id="CATOUU010001031">
    <property type="protein sequence ID" value="CAI9967884.1"/>
    <property type="molecule type" value="Genomic_DNA"/>
</dbReference>
<accession>A0AA86UU05</accession>
<protein>
    <submittedName>
        <fullName evidence="3">Hypothetical_protein</fullName>
    </submittedName>
</protein>
<keyword evidence="1" id="KW-0472">Membrane</keyword>
<dbReference type="Proteomes" id="UP001642409">
    <property type="component" value="Unassembled WGS sequence"/>
</dbReference>
<keyword evidence="1" id="KW-0812">Transmembrane</keyword>
<reference evidence="3 4" key="2">
    <citation type="submission" date="2024-07" db="EMBL/GenBank/DDBJ databases">
        <authorList>
            <person name="Akdeniz Z."/>
        </authorList>
    </citation>
    <scope>NUCLEOTIDE SEQUENCE [LARGE SCALE GENOMIC DNA]</scope>
</reference>
<dbReference type="AlphaFoldDB" id="A0AA86UU05"/>
<dbReference type="EMBL" id="CAXDID020000044">
    <property type="protein sequence ID" value="CAL6001463.1"/>
    <property type="molecule type" value="Genomic_DNA"/>
</dbReference>
<evidence type="ECO:0000313" key="2">
    <source>
        <dbReference type="EMBL" id="CAI9967884.1"/>
    </source>
</evidence>
<evidence type="ECO:0000313" key="4">
    <source>
        <dbReference type="Proteomes" id="UP001642409"/>
    </source>
</evidence>
<feature type="transmembrane region" description="Helical" evidence="1">
    <location>
        <begin position="20"/>
        <end position="41"/>
    </location>
</feature>
<gene>
    <name evidence="3" type="ORF">HINF_LOCUS17445</name>
    <name evidence="2" type="ORF">HINF_LOCUS55529</name>
</gene>
<reference evidence="2" key="1">
    <citation type="submission" date="2023-06" db="EMBL/GenBank/DDBJ databases">
        <authorList>
            <person name="Kurt Z."/>
        </authorList>
    </citation>
    <scope>NUCLEOTIDE SEQUENCE</scope>
</reference>
<keyword evidence="1" id="KW-1133">Transmembrane helix</keyword>
<sequence>MFWNRSESQLTAANGILFQMIKSEFTMIFTTAFWSCLIYALQDPILANIQISYVEAEQEIYLFSIQFNLLNKSILNTETASCTMVFVFVKTSLKEAEEARNASSQLLTSLHGKVSEMSPVKVSEVEQVYVKDPKSSQIVYGDPINVWHTLQSSVSYVSIFPVKVSYLDYLDNTTSVLSSKQFNYVEKIIRFILGAVFIIMYLQYIFIIILI</sequence>